<evidence type="ECO:0000256" key="4">
    <source>
        <dbReference type="ARBA" id="ARBA00022989"/>
    </source>
</evidence>
<evidence type="ECO:0008006" key="8">
    <source>
        <dbReference type="Google" id="ProtNLM"/>
    </source>
</evidence>
<accession>A0A382IAG6</accession>
<evidence type="ECO:0000256" key="2">
    <source>
        <dbReference type="ARBA" id="ARBA00022475"/>
    </source>
</evidence>
<feature type="transmembrane region" description="Helical" evidence="6">
    <location>
        <begin position="44"/>
        <end position="69"/>
    </location>
</feature>
<dbReference type="EMBL" id="UINC01065999">
    <property type="protein sequence ID" value="SVB96237.1"/>
    <property type="molecule type" value="Genomic_DNA"/>
</dbReference>
<reference evidence="7" key="1">
    <citation type="submission" date="2018-05" db="EMBL/GenBank/DDBJ databases">
        <authorList>
            <person name="Lanie J.A."/>
            <person name="Ng W.-L."/>
            <person name="Kazmierczak K.M."/>
            <person name="Andrzejewski T.M."/>
            <person name="Davidsen T.M."/>
            <person name="Wayne K.J."/>
            <person name="Tettelin H."/>
            <person name="Glass J.I."/>
            <person name="Rusch D."/>
            <person name="Podicherti R."/>
            <person name="Tsui H.-C.T."/>
            <person name="Winkler M.E."/>
        </authorList>
    </citation>
    <scope>NUCLEOTIDE SEQUENCE</scope>
</reference>
<proteinExistence type="predicted"/>
<evidence type="ECO:0000256" key="5">
    <source>
        <dbReference type="ARBA" id="ARBA00023136"/>
    </source>
</evidence>
<feature type="transmembrane region" description="Helical" evidence="6">
    <location>
        <begin position="75"/>
        <end position="92"/>
    </location>
</feature>
<dbReference type="PANTHER" id="PTHR30086:SF20">
    <property type="entry name" value="ARGININE EXPORTER PROTEIN ARGO-RELATED"/>
    <property type="match status" value="1"/>
</dbReference>
<evidence type="ECO:0000256" key="3">
    <source>
        <dbReference type="ARBA" id="ARBA00022692"/>
    </source>
</evidence>
<gene>
    <name evidence="7" type="ORF">METZ01_LOCUS249091</name>
</gene>
<dbReference type="PANTHER" id="PTHR30086">
    <property type="entry name" value="ARGININE EXPORTER PROTEIN ARGO"/>
    <property type="match status" value="1"/>
</dbReference>
<comment type="subcellular location">
    <subcellularLocation>
        <location evidence="1">Cell membrane</location>
        <topology evidence="1">Multi-pass membrane protein</topology>
    </subcellularLocation>
</comment>
<feature type="transmembrane region" description="Helical" evidence="6">
    <location>
        <begin position="113"/>
        <end position="134"/>
    </location>
</feature>
<dbReference type="GO" id="GO:0033228">
    <property type="term" value="P:cysteine export across plasma membrane"/>
    <property type="evidence" value="ECO:0007669"/>
    <property type="project" value="TreeGrafter"/>
</dbReference>
<evidence type="ECO:0000313" key="7">
    <source>
        <dbReference type="EMBL" id="SVB96237.1"/>
    </source>
</evidence>
<feature type="transmembrane region" description="Helical" evidence="6">
    <location>
        <begin position="6"/>
        <end position="23"/>
    </location>
</feature>
<name>A0A382IAG6_9ZZZZ</name>
<feature type="transmembrane region" description="Helical" evidence="6">
    <location>
        <begin position="140"/>
        <end position="169"/>
    </location>
</feature>
<dbReference type="InterPro" id="IPR001123">
    <property type="entry name" value="LeuE-type"/>
</dbReference>
<protein>
    <recommendedName>
        <fullName evidence="8">Lysine transporter LysE</fullName>
    </recommendedName>
</protein>
<evidence type="ECO:0000256" key="1">
    <source>
        <dbReference type="ARBA" id="ARBA00004651"/>
    </source>
</evidence>
<dbReference type="GO" id="GO:0015171">
    <property type="term" value="F:amino acid transmembrane transporter activity"/>
    <property type="evidence" value="ECO:0007669"/>
    <property type="project" value="TreeGrafter"/>
</dbReference>
<dbReference type="GO" id="GO:0005886">
    <property type="term" value="C:plasma membrane"/>
    <property type="evidence" value="ECO:0007669"/>
    <property type="project" value="UniProtKB-SubCell"/>
</dbReference>
<dbReference type="Pfam" id="PF01810">
    <property type="entry name" value="LysE"/>
    <property type="match status" value="1"/>
</dbReference>
<feature type="transmembrane region" description="Helical" evidence="6">
    <location>
        <begin position="181"/>
        <end position="198"/>
    </location>
</feature>
<keyword evidence="4 6" id="KW-1133">Transmembrane helix</keyword>
<keyword evidence="2" id="KW-1003">Cell membrane</keyword>
<dbReference type="AlphaFoldDB" id="A0A382IAG6"/>
<evidence type="ECO:0000256" key="6">
    <source>
        <dbReference type="SAM" id="Phobius"/>
    </source>
</evidence>
<keyword evidence="5 6" id="KW-0472">Membrane</keyword>
<organism evidence="7">
    <name type="scientific">marine metagenome</name>
    <dbReference type="NCBI Taxonomy" id="408172"/>
    <lineage>
        <taxon>unclassified sequences</taxon>
        <taxon>metagenomes</taxon>
        <taxon>ecological metagenomes</taxon>
    </lineage>
</organism>
<keyword evidence="3 6" id="KW-0812">Transmembrane</keyword>
<sequence length="199" mass="22093">MITWELIAAISVYYFVMYATPGPNNSILTASGIKFGFIRSIPNIIGISSGHGVQLALVCFGLGSLFTQFPILLEVLKYIGACYLLYLAWKMFGSLNISITEEKSSPLKYHEAILFQFVNPKAWVICITAVSLFYPENVNLIIGTLFLVIMSTIINLPSISMWAFGGSIIRRYLSNKKLKTIIEWILAILLLGTAISIVL</sequence>